<evidence type="ECO:0000313" key="3">
    <source>
        <dbReference type="Proteomes" id="UP000191144"/>
    </source>
</evidence>
<organism evidence="2 3">
    <name type="scientific">Lachancea meyersii CBS 8951</name>
    <dbReference type="NCBI Taxonomy" id="1266667"/>
    <lineage>
        <taxon>Eukaryota</taxon>
        <taxon>Fungi</taxon>
        <taxon>Dikarya</taxon>
        <taxon>Ascomycota</taxon>
        <taxon>Saccharomycotina</taxon>
        <taxon>Saccharomycetes</taxon>
        <taxon>Saccharomycetales</taxon>
        <taxon>Saccharomycetaceae</taxon>
        <taxon>Lachancea</taxon>
    </lineage>
</organism>
<accession>A0A1G4J2C5</accession>
<gene>
    <name evidence="2" type="ORF">LAME_0C06942G</name>
</gene>
<sequence length="279" mass="31464">MFSRIRNVGTRVWHPSLLRNVASRSRAPPKSLLQRQAKRRGDMDSTTSSQLIVSSLKDIFSIFNPSGYSQEDEDLESNARKEAVAERIEHGELRSLYLQKFSAVRVSPSAKSDSSVNDLRIPTRSLTVMFPQLSQQDRELIDVSLGMIPKSTDWREIPLVQKQMLFYMGYGSYGPREGIKFFGSKPEDFTWQHAAKLGGQGLKAHKLPKTLITDVWKCTTSRQAQFDGMTRRLDPGTLTIALMGLIVAICATLEDYQQRRDVHGVVQVARFEETDTAAP</sequence>
<evidence type="ECO:0000313" key="2">
    <source>
        <dbReference type="EMBL" id="SCU83843.1"/>
    </source>
</evidence>
<evidence type="ECO:0000256" key="1">
    <source>
        <dbReference type="SAM" id="MobiDB-lite"/>
    </source>
</evidence>
<feature type="region of interest" description="Disordered" evidence="1">
    <location>
        <begin position="24"/>
        <end position="48"/>
    </location>
</feature>
<keyword evidence="3" id="KW-1185">Reference proteome</keyword>
<name>A0A1G4J2C5_9SACH</name>
<dbReference type="OrthoDB" id="4069787at2759"/>
<protein>
    <submittedName>
        <fullName evidence="2">LAME_0C06942g1_1</fullName>
    </submittedName>
</protein>
<proteinExistence type="predicted"/>
<dbReference type="EMBL" id="LT598479">
    <property type="protein sequence ID" value="SCU83843.1"/>
    <property type="molecule type" value="Genomic_DNA"/>
</dbReference>
<dbReference type="AlphaFoldDB" id="A0A1G4J2C5"/>
<dbReference type="Proteomes" id="UP000191144">
    <property type="component" value="Chromosome C"/>
</dbReference>
<reference evidence="3" key="1">
    <citation type="submission" date="2016-03" db="EMBL/GenBank/DDBJ databases">
        <authorList>
            <person name="Devillers Hugo."/>
        </authorList>
    </citation>
    <scope>NUCLEOTIDE SEQUENCE [LARGE SCALE GENOMIC DNA]</scope>
</reference>